<dbReference type="PROSITE" id="PS51142">
    <property type="entry name" value="NAS"/>
    <property type="match status" value="1"/>
</dbReference>
<organism evidence="4 5">
    <name type="scientific">Corynespora cassiicola Philippines</name>
    <dbReference type="NCBI Taxonomy" id="1448308"/>
    <lineage>
        <taxon>Eukaryota</taxon>
        <taxon>Fungi</taxon>
        <taxon>Dikarya</taxon>
        <taxon>Ascomycota</taxon>
        <taxon>Pezizomycotina</taxon>
        <taxon>Dothideomycetes</taxon>
        <taxon>Pleosporomycetidae</taxon>
        <taxon>Pleosporales</taxon>
        <taxon>Corynesporascaceae</taxon>
        <taxon>Corynespora</taxon>
    </lineage>
</organism>
<dbReference type="Gene3D" id="3.40.50.150">
    <property type="entry name" value="Vaccinia Virus protein VP39"/>
    <property type="match status" value="1"/>
</dbReference>
<dbReference type="SUPFAM" id="SSF53335">
    <property type="entry name" value="S-adenosyl-L-methionine-dependent methyltransferases"/>
    <property type="match status" value="1"/>
</dbReference>
<dbReference type="OrthoDB" id="1858069at2759"/>
<keyword evidence="5" id="KW-1185">Reference proteome</keyword>
<gene>
    <name evidence="4" type="ORF">BS50DRAFT_497861</name>
</gene>
<dbReference type="Proteomes" id="UP000240883">
    <property type="component" value="Unassembled WGS sequence"/>
</dbReference>
<dbReference type="PANTHER" id="PTHR32266">
    <property type="entry name" value="NICOTIANAMINE SYNTHASE 3"/>
    <property type="match status" value="1"/>
</dbReference>
<accession>A0A2T2NHK0</accession>
<evidence type="ECO:0000256" key="2">
    <source>
        <dbReference type="ARBA" id="ARBA00022679"/>
    </source>
</evidence>
<evidence type="ECO:0000256" key="3">
    <source>
        <dbReference type="ARBA" id="ARBA00022691"/>
    </source>
</evidence>
<evidence type="ECO:0000256" key="1">
    <source>
        <dbReference type="ARBA" id="ARBA00007009"/>
    </source>
</evidence>
<sequence length="298" mass="32517">MTSAAHELVEELRHIHSTLSSLPSLAPGEQVNSLLTRLVNLCITPRGEDFASYVLSIRGVEALCLQLRPLCATAEGQLELYWAQRIIISSSHTQKLLSSFPYHQNYIDLSRLECCTLEAFLPVCSPDCRPSPCKIAFIGSGPLPLTSFCVLDRYPEAIVHNVDRDLQALRTSRSLAHRLGYGPRMSFSCEDVSVDASISIDPIAGIATSTAWKGFQVVFLAALVGMDTQTKMGILASLAKKLEPGTLVVARSAQGLRSVLYPILELSQELANVGYDILAEVHPWTKVVNSVIVLQVKG</sequence>
<keyword evidence="3" id="KW-0949">S-adenosyl-L-methionine</keyword>
<dbReference type="PANTHER" id="PTHR32266:SF12">
    <property type="entry name" value="NICOTIANAMINE SYNTHASE 3"/>
    <property type="match status" value="1"/>
</dbReference>
<protein>
    <submittedName>
        <fullName evidence="4">Nicotianamine synthase</fullName>
    </submittedName>
</protein>
<keyword evidence="2" id="KW-0808">Transferase</keyword>
<name>A0A2T2NHK0_CORCC</name>
<dbReference type="AlphaFoldDB" id="A0A2T2NHK0"/>
<comment type="similarity">
    <text evidence="1">Belongs to the nicotianamine synthase (NAS)-like family.</text>
</comment>
<dbReference type="InterPro" id="IPR004298">
    <property type="entry name" value="Nicotian_synth"/>
</dbReference>
<evidence type="ECO:0000313" key="4">
    <source>
        <dbReference type="EMBL" id="PSN64915.1"/>
    </source>
</evidence>
<evidence type="ECO:0000313" key="5">
    <source>
        <dbReference type="Proteomes" id="UP000240883"/>
    </source>
</evidence>
<dbReference type="STRING" id="1448308.A0A2T2NHK0"/>
<dbReference type="InterPro" id="IPR029063">
    <property type="entry name" value="SAM-dependent_MTases_sf"/>
</dbReference>
<dbReference type="EMBL" id="KZ678137">
    <property type="protein sequence ID" value="PSN64915.1"/>
    <property type="molecule type" value="Genomic_DNA"/>
</dbReference>
<dbReference type="GO" id="GO:0030418">
    <property type="term" value="P:nicotianamine biosynthetic process"/>
    <property type="evidence" value="ECO:0007669"/>
    <property type="project" value="InterPro"/>
</dbReference>
<proteinExistence type="inferred from homology"/>
<dbReference type="Pfam" id="PF03059">
    <property type="entry name" value="NAS"/>
    <property type="match status" value="1"/>
</dbReference>
<reference evidence="4 5" key="1">
    <citation type="journal article" date="2018" name="Front. Microbiol.">
        <title>Genome-Wide Analysis of Corynespora cassiicola Leaf Fall Disease Putative Effectors.</title>
        <authorList>
            <person name="Lopez D."/>
            <person name="Ribeiro S."/>
            <person name="Label P."/>
            <person name="Fumanal B."/>
            <person name="Venisse J.S."/>
            <person name="Kohler A."/>
            <person name="de Oliveira R.R."/>
            <person name="Labutti K."/>
            <person name="Lipzen A."/>
            <person name="Lail K."/>
            <person name="Bauer D."/>
            <person name="Ohm R.A."/>
            <person name="Barry K.W."/>
            <person name="Spatafora J."/>
            <person name="Grigoriev I.V."/>
            <person name="Martin F.M."/>
            <person name="Pujade-Renaud V."/>
        </authorList>
    </citation>
    <scope>NUCLEOTIDE SEQUENCE [LARGE SCALE GENOMIC DNA]</scope>
    <source>
        <strain evidence="4 5">Philippines</strain>
    </source>
</reference>
<dbReference type="GO" id="GO:0030410">
    <property type="term" value="F:nicotianamine synthase activity"/>
    <property type="evidence" value="ECO:0007669"/>
    <property type="project" value="InterPro"/>
</dbReference>